<dbReference type="Pfam" id="PF00702">
    <property type="entry name" value="Hydrolase"/>
    <property type="match status" value="1"/>
</dbReference>
<dbReference type="PANTHER" id="PTHR43316:SF3">
    <property type="entry name" value="HALOACID DEHALOGENASE, TYPE II (AFU_ORTHOLOGUE AFUA_2G07750)-RELATED"/>
    <property type="match status" value="1"/>
</dbReference>
<dbReference type="InterPro" id="IPR051540">
    <property type="entry name" value="S-2-haloacid_dehalogenase"/>
</dbReference>
<dbReference type="NCBIfam" id="TIGR01428">
    <property type="entry name" value="HAD_type_II"/>
    <property type="match status" value="1"/>
</dbReference>
<dbReference type="InterPro" id="IPR036412">
    <property type="entry name" value="HAD-like_sf"/>
</dbReference>
<evidence type="ECO:0000313" key="4">
    <source>
        <dbReference type="Proteomes" id="UP001590951"/>
    </source>
</evidence>
<dbReference type="PRINTS" id="PR00413">
    <property type="entry name" value="HADHALOGNASE"/>
</dbReference>
<reference evidence="3 4" key="1">
    <citation type="submission" date="2024-09" db="EMBL/GenBank/DDBJ databases">
        <title>Rethinking Asexuality: The Enigmatic Case of Functional Sexual Genes in Lepraria (Stereocaulaceae).</title>
        <authorList>
            <person name="Doellman M."/>
            <person name="Sun Y."/>
            <person name="Barcenas-Pena A."/>
            <person name="Lumbsch H.T."/>
            <person name="Grewe F."/>
        </authorList>
    </citation>
    <scope>NUCLEOTIDE SEQUENCE [LARGE SCALE GENOMIC DNA]</scope>
    <source>
        <strain evidence="3 4">Grewe 0041</strain>
    </source>
</reference>
<dbReference type="InterPro" id="IPR006328">
    <property type="entry name" value="2-HAD"/>
</dbReference>
<evidence type="ECO:0000256" key="2">
    <source>
        <dbReference type="ARBA" id="ARBA00022801"/>
    </source>
</evidence>
<organism evidence="3 4">
    <name type="scientific">Lepraria finkii</name>
    <dbReference type="NCBI Taxonomy" id="1340010"/>
    <lineage>
        <taxon>Eukaryota</taxon>
        <taxon>Fungi</taxon>
        <taxon>Dikarya</taxon>
        <taxon>Ascomycota</taxon>
        <taxon>Pezizomycotina</taxon>
        <taxon>Lecanoromycetes</taxon>
        <taxon>OSLEUM clade</taxon>
        <taxon>Lecanoromycetidae</taxon>
        <taxon>Lecanorales</taxon>
        <taxon>Lecanorineae</taxon>
        <taxon>Stereocaulaceae</taxon>
        <taxon>Lepraria</taxon>
    </lineage>
</organism>
<protein>
    <recommendedName>
        <fullName evidence="5">Haloacid dehalogenase</fullName>
    </recommendedName>
</protein>
<comment type="caution">
    <text evidence="3">The sequence shown here is derived from an EMBL/GenBank/DDBJ whole genome shotgun (WGS) entry which is preliminary data.</text>
</comment>
<proteinExistence type="inferred from homology"/>
<sequence>MSTGSQKPQPKALFFDVFGTVVDWRTTVTNHLSTKSFEKLNAASSSSIGMPTRLACAGISWPDFAQEWRTGYCEFTSAQANRHGKDDPIAFKTVDDHHHDSLKELLVKHEIDHLWTDEEVLEISRIWHKLDGWSDSTGGLQALRNRGFIITTLSNGNLSLLTDMKIHAKLNWSYIFSAERFGAYKPHPSVYLGACKELGLQPGQCAMVAAHLGDLGAAKNCGLQTIYIERPEEESWGVEKVREAKRKGWVDMWVDSEENFVGGGILEVNRKFEIGTPL</sequence>
<dbReference type="SUPFAM" id="SSF56784">
    <property type="entry name" value="HAD-like"/>
    <property type="match status" value="1"/>
</dbReference>
<evidence type="ECO:0008006" key="5">
    <source>
        <dbReference type="Google" id="ProtNLM"/>
    </source>
</evidence>
<dbReference type="EMBL" id="JBHFEH010000011">
    <property type="protein sequence ID" value="KAL2055398.1"/>
    <property type="molecule type" value="Genomic_DNA"/>
</dbReference>
<dbReference type="Gene3D" id="3.40.50.1000">
    <property type="entry name" value="HAD superfamily/HAD-like"/>
    <property type="match status" value="1"/>
</dbReference>
<keyword evidence="2" id="KW-0378">Hydrolase</keyword>
<dbReference type="NCBIfam" id="TIGR01493">
    <property type="entry name" value="HAD-SF-IA-v2"/>
    <property type="match status" value="1"/>
</dbReference>
<dbReference type="InterPro" id="IPR023214">
    <property type="entry name" value="HAD_sf"/>
</dbReference>
<dbReference type="Gene3D" id="1.10.150.240">
    <property type="entry name" value="Putative phosphatase, domain 2"/>
    <property type="match status" value="1"/>
</dbReference>
<comment type="similarity">
    <text evidence="1">Belongs to the HAD-like hydrolase superfamily. S-2-haloalkanoic acid dehalogenase family.</text>
</comment>
<evidence type="ECO:0000313" key="3">
    <source>
        <dbReference type="EMBL" id="KAL2055398.1"/>
    </source>
</evidence>
<gene>
    <name evidence="3" type="ORF">ABVK25_004206</name>
</gene>
<accession>A0ABR4BD83</accession>
<evidence type="ECO:0000256" key="1">
    <source>
        <dbReference type="ARBA" id="ARBA00008106"/>
    </source>
</evidence>
<dbReference type="SFLD" id="SFLDG01129">
    <property type="entry name" value="C1.5:_HAD__Beta-PGM__Phosphata"/>
    <property type="match status" value="1"/>
</dbReference>
<dbReference type="Proteomes" id="UP001590951">
    <property type="component" value="Unassembled WGS sequence"/>
</dbReference>
<keyword evidence="4" id="KW-1185">Reference proteome</keyword>
<dbReference type="InterPro" id="IPR006439">
    <property type="entry name" value="HAD-SF_hydro_IA"/>
</dbReference>
<dbReference type="SFLD" id="SFLDS00003">
    <property type="entry name" value="Haloacid_Dehalogenase"/>
    <property type="match status" value="1"/>
</dbReference>
<dbReference type="InterPro" id="IPR023198">
    <property type="entry name" value="PGP-like_dom2"/>
</dbReference>
<dbReference type="PANTHER" id="PTHR43316">
    <property type="entry name" value="HYDROLASE, HALOACID DELAHOGENASE-RELATED"/>
    <property type="match status" value="1"/>
</dbReference>
<name>A0ABR4BD83_9LECA</name>